<keyword evidence="2" id="KW-0175">Coiled coil</keyword>
<dbReference type="InterPro" id="IPR050570">
    <property type="entry name" value="Cell_wall_metabolism_enzyme"/>
</dbReference>
<reference evidence="6 7" key="1">
    <citation type="submission" date="2022-01" db="EMBL/GenBank/DDBJ databases">
        <title>Novel bile acid biosynthetic pathways are enriched in the microbiome of centenarians.</title>
        <authorList>
            <person name="Sato Y."/>
            <person name="Atarashi K."/>
            <person name="Plichta R.D."/>
            <person name="Arai Y."/>
            <person name="Sasajima S."/>
            <person name="Kearney M.S."/>
            <person name="Suda W."/>
            <person name="Takeshita K."/>
            <person name="Sasaki T."/>
            <person name="Okamoto S."/>
            <person name="Skelly N.A."/>
            <person name="Okamura Y."/>
            <person name="Vlamakis H."/>
            <person name="Li Y."/>
            <person name="Tanoue T."/>
            <person name="Takei H."/>
            <person name="Nittono H."/>
            <person name="Narushima S."/>
            <person name="Irie J."/>
            <person name="Itoh H."/>
            <person name="Moriya K."/>
            <person name="Sugiura Y."/>
            <person name="Suematsu M."/>
            <person name="Moritoki N."/>
            <person name="Shibata S."/>
            <person name="Littman R.D."/>
            <person name="Fischbach A.M."/>
            <person name="Uwamino Y."/>
            <person name="Inoue T."/>
            <person name="Honda A."/>
            <person name="Hattori M."/>
            <person name="Murai T."/>
            <person name="Xavier J.R."/>
            <person name="Hirose N."/>
            <person name="Honda K."/>
        </authorList>
    </citation>
    <scope>NUCLEOTIDE SEQUENCE [LARGE SCALE GENOMIC DNA]</scope>
    <source>
        <strain evidence="6 7">CE91-St30</strain>
    </source>
</reference>
<dbReference type="Proteomes" id="UP001320544">
    <property type="component" value="Chromosome"/>
</dbReference>
<name>A0ABN6MAD5_9ACTN</name>
<dbReference type="InterPro" id="IPR011055">
    <property type="entry name" value="Dup_hybrid_motif"/>
</dbReference>
<evidence type="ECO:0000256" key="1">
    <source>
        <dbReference type="ARBA" id="ARBA00022729"/>
    </source>
</evidence>
<dbReference type="Gene3D" id="2.70.70.10">
    <property type="entry name" value="Glucose Permease (Domain IIA)"/>
    <property type="match status" value="1"/>
</dbReference>
<sequence length="367" mass="39156">MRQVYDKRILRAVLCFALCASVVVAGLFVSAQVAHAETISEKQAEADELMASIDSLQTMLNDANAEYDRATLEHERASEAADSAAICLKEANLRVDGLQEQLALCAASMYKSGGTASMLEVLIGASSFEEFVALWDSFERITEQEAGLIQESKEACALAEAAEKELAEQEAKAEEEAENAKAARDEIAAAKDELDEELERVNEDIVMLRAKEESERLAADEAMRRAQEAEDIIGSGGATITGWTHPIPSGASVTNEFGWAGAWDGEYHNGIDLGASEGTPIVAATAGTVSYVGDYGSGGKAVKVNHGNGIVTIYMHMSSQAASVGQQVSAGDVIGYVGSTGYSTGPHLHFQIEMNGTPVNPRHFIRF</sequence>
<accession>A0ABN6MAD5</accession>
<dbReference type="SUPFAM" id="SSF51261">
    <property type="entry name" value="Duplicated hybrid motif"/>
    <property type="match status" value="1"/>
</dbReference>
<feature type="domain" description="M23ase beta-sheet core" evidence="4">
    <location>
        <begin position="267"/>
        <end position="361"/>
    </location>
</feature>
<evidence type="ECO:0000256" key="3">
    <source>
        <dbReference type="SAM" id="SignalP"/>
    </source>
</evidence>
<dbReference type="EMBL" id="AP025564">
    <property type="protein sequence ID" value="BDE94983.1"/>
    <property type="molecule type" value="Genomic_DNA"/>
</dbReference>
<dbReference type="PANTHER" id="PTHR21666:SF270">
    <property type="entry name" value="MUREIN HYDROLASE ACTIVATOR ENVC"/>
    <property type="match status" value="1"/>
</dbReference>
<feature type="coiled-coil region" evidence="2">
    <location>
        <begin position="149"/>
        <end position="211"/>
    </location>
</feature>
<dbReference type="Gene3D" id="6.10.250.3150">
    <property type="match status" value="1"/>
</dbReference>
<evidence type="ECO:0000259" key="5">
    <source>
        <dbReference type="Pfam" id="PF24568"/>
    </source>
</evidence>
<dbReference type="Pfam" id="PF24568">
    <property type="entry name" value="CC_PcsB"/>
    <property type="match status" value="1"/>
</dbReference>
<feature type="coiled-coil region" evidence="2">
    <location>
        <begin position="39"/>
        <end position="80"/>
    </location>
</feature>
<dbReference type="RefSeq" id="WP_244411499.1">
    <property type="nucleotide sequence ID" value="NZ_AP025564.1"/>
</dbReference>
<keyword evidence="7" id="KW-1185">Reference proteome</keyword>
<dbReference type="CDD" id="cd12797">
    <property type="entry name" value="M23_peptidase"/>
    <property type="match status" value="1"/>
</dbReference>
<feature type="signal peptide" evidence="3">
    <location>
        <begin position="1"/>
        <end position="25"/>
    </location>
</feature>
<dbReference type="PANTHER" id="PTHR21666">
    <property type="entry name" value="PEPTIDASE-RELATED"/>
    <property type="match status" value="1"/>
</dbReference>
<evidence type="ECO:0000313" key="6">
    <source>
        <dbReference type="EMBL" id="BDE94983.1"/>
    </source>
</evidence>
<gene>
    <name evidence="6" type="ORF">CE91St30_03160</name>
</gene>
<evidence type="ECO:0000313" key="7">
    <source>
        <dbReference type="Proteomes" id="UP001320544"/>
    </source>
</evidence>
<organism evidence="6 7">
    <name type="scientific">Raoultibacter timonensis</name>
    <dbReference type="NCBI Taxonomy" id="1907662"/>
    <lineage>
        <taxon>Bacteria</taxon>
        <taxon>Bacillati</taxon>
        <taxon>Actinomycetota</taxon>
        <taxon>Coriobacteriia</taxon>
        <taxon>Eggerthellales</taxon>
        <taxon>Eggerthellaceae</taxon>
        <taxon>Raoultibacter</taxon>
    </lineage>
</organism>
<evidence type="ECO:0000256" key="2">
    <source>
        <dbReference type="SAM" id="Coils"/>
    </source>
</evidence>
<evidence type="ECO:0000259" key="4">
    <source>
        <dbReference type="Pfam" id="PF01551"/>
    </source>
</evidence>
<dbReference type="Pfam" id="PF01551">
    <property type="entry name" value="Peptidase_M23"/>
    <property type="match status" value="1"/>
</dbReference>
<dbReference type="InterPro" id="IPR016047">
    <property type="entry name" value="M23ase_b-sheet_dom"/>
</dbReference>
<proteinExistence type="predicted"/>
<feature type="chain" id="PRO_5047358917" evidence="3">
    <location>
        <begin position="26"/>
        <end position="367"/>
    </location>
</feature>
<dbReference type="InterPro" id="IPR057309">
    <property type="entry name" value="PcsB_CC"/>
</dbReference>
<keyword evidence="1 3" id="KW-0732">Signal</keyword>
<protein>
    <submittedName>
        <fullName evidence="6">Metalloendopeptidase</fullName>
    </submittedName>
</protein>
<feature type="domain" description="Peptidoglycan hydrolase PcsB coiled-coil" evidence="5">
    <location>
        <begin position="93"/>
        <end position="155"/>
    </location>
</feature>